<evidence type="ECO:0000256" key="5">
    <source>
        <dbReference type="ARBA" id="ARBA00023136"/>
    </source>
</evidence>
<feature type="transmembrane region" description="Helical" evidence="6">
    <location>
        <begin position="315"/>
        <end position="340"/>
    </location>
</feature>
<evidence type="ECO:0000256" key="4">
    <source>
        <dbReference type="ARBA" id="ARBA00022989"/>
    </source>
</evidence>
<evidence type="ECO:0000256" key="1">
    <source>
        <dbReference type="ARBA" id="ARBA00004651"/>
    </source>
</evidence>
<keyword evidence="5 6" id="KW-0472">Membrane</keyword>
<accession>A0ABV8LEG5</accession>
<dbReference type="InterPro" id="IPR042094">
    <property type="entry name" value="T2SS_GspF_sf"/>
</dbReference>
<dbReference type="SMART" id="SM00327">
    <property type="entry name" value="VWA"/>
    <property type="match status" value="1"/>
</dbReference>
<evidence type="ECO:0000256" key="7">
    <source>
        <dbReference type="SAM" id="SignalP"/>
    </source>
</evidence>
<dbReference type="CDD" id="cd00198">
    <property type="entry name" value="vWFA"/>
    <property type="match status" value="1"/>
</dbReference>
<keyword evidence="7" id="KW-0732">Signal</keyword>
<feature type="transmembrane region" description="Helical" evidence="6">
    <location>
        <begin position="411"/>
        <end position="430"/>
    </location>
</feature>
<comment type="caution">
    <text evidence="9">The sequence shown here is derived from an EMBL/GenBank/DDBJ whole genome shotgun (WGS) entry which is preliminary data.</text>
</comment>
<feature type="transmembrane region" description="Helical" evidence="6">
    <location>
        <begin position="578"/>
        <end position="596"/>
    </location>
</feature>
<feature type="domain" description="VWFA" evidence="8">
    <location>
        <begin position="88"/>
        <end position="250"/>
    </location>
</feature>
<dbReference type="Gene3D" id="3.40.50.410">
    <property type="entry name" value="von Willebrand factor, type A domain"/>
    <property type="match status" value="1"/>
</dbReference>
<keyword evidence="3 6" id="KW-0812">Transmembrane</keyword>
<dbReference type="Pfam" id="PF00482">
    <property type="entry name" value="T2SSF"/>
    <property type="match status" value="1"/>
</dbReference>
<dbReference type="RefSeq" id="WP_253759084.1">
    <property type="nucleotide sequence ID" value="NZ_JAMZDZ010000001.1"/>
</dbReference>
<keyword evidence="2" id="KW-1003">Cell membrane</keyword>
<organism evidence="9 10">
    <name type="scientific">Hamadaea flava</name>
    <dbReference type="NCBI Taxonomy" id="1742688"/>
    <lineage>
        <taxon>Bacteria</taxon>
        <taxon>Bacillati</taxon>
        <taxon>Actinomycetota</taxon>
        <taxon>Actinomycetes</taxon>
        <taxon>Micromonosporales</taxon>
        <taxon>Micromonosporaceae</taxon>
        <taxon>Hamadaea</taxon>
    </lineage>
</organism>
<gene>
    <name evidence="9" type="ORF">ACFOZ4_01460</name>
</gene>
<keyword evidence="10" id="KW-1185">Reference proteome</keyword>
<keyword evidence="4 6" id="KW-1133">Transmembrane helix</keyword>
<evidence type="ECO:0000256" key="2">
    <source>
        <dbReference type="ARBA" id="ARBA00022475"/>
    </source>
</evidence>
<name>A0ABV8LEG5_9ACTN</name>
<dbReference type="InterPro" id="IPR002035">
    <property type="entry name" value="VWF_A"/>
</dbReference>
<feature type="transmembrane region" description="Helical" evidence="6">
    <location>
        <begin position="436"/>
        <end position="453"/>
    </location>
</feature>
<reference evidence="10" key="1">
    <citation type="journal article" date="2019" name="Int. J. Syst. Evol. Microbiol.">
        <title>The Global Catalogue of Microorganisms (GCM) 10K type strain sequencing project: providing services to taxonomists for standard genome sequencing and annotation.</title>
        <authorList>
            <consortium name="The Broad Institute Genomics Platform"/>
            <consortium name="The Broad Institute Genome Sequencing Center for Infectious Disease"/>
            <person name="Wu L."/>
            <person name="Ma J."/>
        </authorList>
    </citation>
    <scope>NUCLEOTIDE SEQUENCE [LARGE SCALE GENOMIC DNA]</scope>
    <source>
        <strain evidence="10">CGMCC 4.7289</strain>
    </source>
</reference>
<dbReference type="SUPFAM" id="SSF53300">
    <property type="entry name" value="vWA-like"/>
    <property type="match status" value="1"/>
</dbReference>
<dbReference type="PANTHER" id="PTHR35007">
    <property type="entry name" value="INTEGRAL MEMBRANE PROTEIN-RELATED"/>
    <property type="match status" value="1"/>
</dbReference>
<feature type="signal peptide" evidence="7">
    <location>
        <begin position="1"/>
        <end position="25"/>
    </location>
</feature>
<proteinExistence type="predicted"/>
<dbReference type="EMBL" id="JBHSAY010000003">
    <property type="protein sequence ID" value="MFC4129277.1"/>
    <property type="molecule type" value="Genomic_DNA"/>
</dbReference>
<dbReference type="Proteomes" id="UP001595816">
    <property type="component" value="Unassembled WGS sequence"/>
</dbReference>
<evidence type="ECO:0000313" key="9">
    <source>
        <dbReference type="EMBL" id="MFC4129277.1"/>
    </source>
</evidence>
<feature type="transmembrane region" description="Helical" evidence="6">
    <location>
        <begin position="608"/>
        <end position="630"/>
    </location>
</feature>
<feature type="chain" id="PRO_5046398796" evidence="7">
    <location>
        <begin position="26"/>
        <end position="637"/>
    </location>
</feature>
<protein>
    <submittedName>
        <fullName evidence="9">VWA domain-containing protein</fullName>
    </submittedName>
</protein>
<dbReference type="PROSITE" id="PS50234">
    <property type="entry name" value="VWFA"/>
    <property type="match status" value="1"/>
</dbReference>
<dbReference type="Gene3D" id="1.20.81.30">
    <property type="entry name" value="Type II secretion system (T2SS), domain F"/>
    <property type="match status" value="1"/>
</dbReference>
<evidence type="ECO:0000256" key="6">
    <source>
        <dbReference type="SAM" id="Phobius"/>
    </source>
</evidence>
<dbReference type="Pfam" id="PF13519">
    <property type="entry name" value="VWA_2"/>
    <property type="match status" value="1"/>
</dbReference>
<dbReference type="InterPro" id="IPR036465">
    <property type="entry name" value="vWFA_dom_sf"/>
</dbReference>
<dbReference type="InterPro" id="IPR018076">
    <property type="entry name" value="T2SS_GspF_dom"/>
</dbReference>
<sequence>MRRLALLTGGLAGVLTLLAAGPAYAEPRLSASSVRQEAGLVEFYLTGSDLPSGNALSQDTLTAQVDGRAVPLTAAPVGQSQGRALRRAVALVIDTSGSMNGEPLSAAKSAAASFLSALPADIQVGVVTAGSPALVVVRATADRTRARSAVAGVQAKGETALYDAIRAAADVLNGQYDEKRIVVLSDGADTASSVGYEDARKAAGAIPVDTIAFKTQEATAAVLANLSQATGGKAYRAGDPQALTGVFTQAAGAFSAQLLVRVTIPPELQGKDGTLVISAKAGTGTAATDMRLSFVPDTRKATPLVGVRSGGIPDWMLYSLLGVIFVGLLIAGVLLIGPLLTADARRRRFAQVEQFSTRSGPAPPPPVEADTAIAQTALQLSQQVMRQTNVEGRLARQIELASLRMLPHEWLLLRLGAVAVGALLFALLFVPWWIGMVLGALAGWGATAVYHRVRAGRRATAFAAGLPDALQLVIGSLRSGFSLAQAVEAMTHEIGGSMQAEFGRALGEVRLGAEIEDALERVGQRMHNKDLAFAVVAIKVQREVGGNLAEVLTTTVNTMRERATLQRQVKALSAEGRLSAYVLIGLPFAVLLYMLAVKGSYLLPLVETPMGIAMSVGGAVLLGIGIAWLLKVVKVEV</sequence>
<evidence type="ECO:0000313" key="10">
    <source>
        <dbReference type="Proteomes" id="UP001595816"/>
    </source>
</evidence>
<dbReference type="PANTHER" id="PTHR35007:SF1">
    <property type="entry name" value="PILUS ASSEMBLY PROTEIN"/>
    <property type="match status" value="1"/>
</dbReference>
<evidence type="ECO:0000256" key="3">
    <source>
        <dbReference type="ARBA" id="ARBA00022692"/>
    </source>
</evidence>
<evidence type="ECO:0000259" key="8">
    <source>
        <dbReference type="PROSITE" id="PS50234"/>
    </source>
</evidence>
<comment type="subcellular location">
    <subcellularLocation>
        <location evidence="1">Cell membrane</location>
        <topology evidence="1">Multi-pass membrane protein</topology>
    </subcellularLocation>
</comment>